<feature type="transmembrane region" description="Helical" evidence="8">
    <location>
        <begin position="206"/>
        <end position="225"/>
    </location>
</feature>
<feature type="transmembrane region" description="Helical" evidence="8">
    <location>
        <begin position="98"/>
        <end position="123"/>
    </location>
</feature>
<dbReference type="GO" id="GO:0009847">
    <property type="term" value="P:spore germination"/>
    <property type="evidence" value="ECO:0007669"/>
    <property type="project" value="InterPro"/>
</dbReference>
<organism evidence="9 10">
    <name type="scientific">Shimazuella alba</name>
    <dbReference type="NCBI Taxonomy" id="2690964"/>
    <lineage>
        <taxon>Bacteria</taxon>
        <taxon>Bacillati</taxon>
        <taxon>Bacillota</taxon>
        <taxon>Bacilli</taxon>
        <taxon>Bacillales</taxon>
        <taxon>Thermoactinomycetaceae</taxon>
        <taxon>Shimazuella</taxon>
    </lineage>
</organism>
<evidence type="ECO:0000256" key="5">
    <source>
        <dbReference type="ARBA" id="ARBA00022692"/>
    </source>
</evidence>
<keyword evidence="10" id="KW-1185">Reference proteome</keyword>
<evidence type="ECO:0000256" key="1">
    <source>
        <dbReference type="ARBA" id="ARBA00004141"/>
    </source>
</evidence>
<evidence type="ECO:0000313" key="9">
    <source>
        <dbReference type="EMBL" id="MXQ55838.1"/>
    </source>
</evidence>
<feature type="transmembrane region" description="Helical" evidence="8">
    <location>
        <begin position="71"/>
        <end position="92"/>
    </location>
</feature>
<feature type="transmembrane region" description="Helical" evidence="8">
    <location>
        <begin position="293"/>
        <end position="312"/>
    </location>
</feature>
<evidence type="ECO:0000313" key="10">
    <source>
        <dbReference type="Proteomes" id="UP000430692"/>
    </source>
</evidence>
<evidence type="ECO:0000256" key="8">
    <source>
        <dbReference type="SAM" id="Phobius"/>
    </source>
</evidence>
<name>A0A6I4VZ70_9BACL</name>
<evidence type="ECO:0000256" key="7">
    <source>
        <dbReference type="ARBA" id="ARBA00023136"/>
    </source>
</evidence>
<accession>A0A6I4VZ70</accession>
<dbReference type="PANTHER" id="PTHR34975">
    <property type="entry name" value="SPORE GERMINATION PROTEIN A2"/>
    <property type="match status" value="1"/>
</dbReference>
<evidence type="ECO:0000256" key="4">
    <source>
        <dbReference type="ARBA" id="ARBA00022544"/>
    </source>
</evidence>
<keyword evidence="6 8" id="KW-1133">Transmembrane helix</keyword>
<keyword evidence="4" id="KW-0309">Germination</keyword>
<dbReference type="InterPro" id="IPR004761">
    <property type="entry name" value="Spore_GerAB"/>
</dbReference>
<evidence type="ECO:0000256" key="3">
    <source>
        <dbReference type="ARBA" id="ARBA00022448"/>
    </source>
</evidence>
<feature type="transmembrane region" description="Helical" evidence="8">
    <location>
        <begin position="177"/>
        <end position="199"/>
    </location>
</feature>
<keyword evidence="7 8" id="KW-0472">Membrane</keyword>
<comment type="subcellular location">
    <subcellularLocation>
        <location evidence="1">Membrane</location>
        <topology evidence="1">Multi-pass membrane protein</topology>
    </subcellularLocation>
</comment>
<feature type="transmembrane region" description="Helical" evidence="8">
    <location>
        <begin position="259"/>
        <end position="281"/>
    </location>
</feature>
<gene>
    <name evidence="9" type="ORF">GSM42_19335</name>
</gene>
<dbReference type="PANTHER" id="PTHR34975:SF2">
    <property type="entry name" value="SPORE GERMINATION PROTEIN A2"/>
    <property type="match status" value="1"/>
</dbReference>
<evidence type="ECO:0000256" key="6">
    <source>
        <dbReference type="ARBA" id="ARBA00022989"/>
    </source>
</evidence>
<dbReference type="AlphaFoldDB" id="A0A6I4VZ70"/>
<reference evidence="9 10" key="1">
    <citation type="submission" date="2019-12" db="EMBL/GenBank/DDBJ databases">
        <title>Whole-genome analyses of novel actinobacteria.</title>
        <authorList>
            <person name="Sahin N."/>
            <person name="Saygin H."/>
        </authorList>
    </citation>
    <scope>NUCLEOTIDE SEQUENCE [LARGE SCALE GENOMIC DNA]</scope>
    <source>
        <strain evidence="9 10">KC615</strain>
    </source>
</reference>
<comment type="caution">
    <text evidence="9">The sequence shown here is derived from an EMBL/GenBank/DDBJ whole genome shotgun (WGS) entry which is preliminary data.</text>
</comment>
<dbReference type="EMBL" id="WUUL01000020">
    <property type="protein sequence ID" value="MXQ55838.1"/>
    <property type="molecule type" value="Genomic_DNA"/>
</dbReference>
<feature type="transmembrane region" description="Helical" evidence="8">
    <location>
        <begin position="327"/>
        <end position="344"/>
    </location>
</feature>
<evidence type="ECO:0000256" key="2">
    <source>
        <dbReference type="ARBA" id="ARBA00007998"/>
    </source>
</evidence>
<dbReference type="GO" id="GO:0016020">
    <property type="term" value="C:membrane"/>
    <property type="evidence" value="ECO:0007669"/>
    <property type="project" value="UniProtKB-SubCell"/>
</dbReference>
<protein>
    <submittedName>
        <fullName evidence="9">GerAB/ArcD/ProY family transporter</fullName>
    </submittedName>
</protein>
<proteinExistence type="inferred from homology"/>
<keyword evidence="3" id="KW-0813">Transport</keyword>
<keyword evidence="5 8" id="KW-0812">Transmembrane</keyword>
<comment type="similarity">
    <text evidence="2">Belongs to the amino acid-polyamine-organocation (APC) superfamily. Spore germination protein (SGP) (TC 2.A.3.9) family.</text>
</comment>
<feature type="transmembrane region" description="Helical" evidence="8">
    <location>
        <begin position="135"/>
        <end position="157"/>
    </location>
</feature>
<dbReference type="Pfam" id="PF03845">
    <property type="entry name" value="Spore_permease"/>
    <property type="match status" value="1"/>
</dbReference>
<sequence>MFVSISYFLTHLGLIFFMYPTDIIASTDEAYWIPITLGIIIHFIFLSIYMKGLSYFPRKNIIMIYLSHGKIIAWIFLLPVAIYLIMIIIITIRSYSEIITIVFLSNTPLWAIMFLLVLVATYLSSRGLDSILRSSLLLAILFLPLTLFVCFVSFQNVDWRYIFPLTTNDFRFITKPSYLMSYFSIGGVFLFIGFIQPLFTYKPKKILYTVLLLVPFWIISVYIPILTFGNSTVPHFYFPFVEAVDSIDINWLMFDRVTVFFLLSLITFIILFLSLILWMFMQIITTCIPKFRPNYLLILISFISFVCCLFIPDWKDVEDLFLINSPFRFFCLLIVPPSLLILGIRSKRKEKLENG</sequence>
<dbReference type="Proteomes" id="UP000430692">
    <property type="component" value="Unassembled WGS sequence"/>
</dbReference>
<feature type="transmembrane region" description="Helical" evidence="8">
    <location>
        <begin position="7"/>
        <end position="25"/>
    </location>
</feature>
<feature type="transmembrane region" description="Helical" evidence="8">
    <location>
        <begin position="31"/>
        <end position="50"/>
    </location>
</feature>